<accession>A0ABZ2A3X6</accession>
<keyword evidence="9" id="KW-1185">Reference proteome</keyword>
<evidence type="ECO:0000256" key="5">
    <source>
        <dbReference type="PROSITE-ProRule" id="PRU10141"/>
    </source>
</evidence>
<dbReference type="PANTHER" id="PTHR43289">
    <property type="entry name" value="MITOGEN-ACTIVATED PROTEIN KINASE KINASE KINASE 20-RELATED"/>
    <property type="match status" value="1"/>
</dbReference>
<dbReference type="Gene3D" id="3.30.200.20">
    <property type="entry name" value="Phosphorylase Kinase, domain 1"/>
    <property type="match status" value="1"/>
</dbReference>
<evidence type="ECO:0000256" key="6">
    <source>
        <dbReference type="SAM" id="MobiDB-lite"/>
    </source>
</evidence>
<organism evidence="8 9">
    <name type="scientific">Streptomyces niveus</name>
    <name type="common">Streptomyces spheroides</name>
    <dbReference type="NCBI Taxonomy" id="193462"/>
    <lineage>
        <taxon>Bacteria</taxon>
        <taxon>Bacillati</taxon>
        <taxon>Actinomycetota</taxon>
        <taxon>Actinomycetes</taxon>
        <taxon>Kitasatosporales</taxon>
        <taxon>Streptomycetaceae</taxon>
        <taxon>Streptomyces</taxon>
    </lineage>
</organism>
<evidence type="ECO:0000256" key="1">
    <source>
        <dbReference type="ARBA" id="ARBA00022679"/>
    </source>
</evidence>
<dbReference type="InterPro" id="IPR008271">
    <property type="entry name" value="Ser/Thr_kinase_AS"/>
</dbReference>
<sequence>MLGELHERSPRRIGPYRLLARLGAGGMGEVFLGADTRPSPHAASGHPSLAAVKVVRADLLTAAGDDAFRDRFRREIATARAVEGRFTARLLAGDADAPAPWLATEYVAGPTLDRAVRECGPLPPETVRSLGFALVRALRGIHHARVLHRDLKPANVLLGAGGPRVIDFGIARDFGASTLTATGAMIGSPGYMSPEHVLGGRHVVSASDVFSLASVLCYAATGEGPFGTGPVAAVLYRVSQAEAQLDAVPAELRALIEDCLRPDPSARPDVIALETRLRDAGASDRIVWPDGVRSQVARYEDALADTVRAAGPVAGRLPTMPGASPVHSAQTVTGPPRAPPAATGRAPSAHRDRPRGRRRRAHPRRAGGLRHPRAPGRPGSRDPRPRGRTAGRPCRTRRARRQPWPALPGGSGRPPGRLARVDGEAERPALGLRADQRHPGVPHVLRRPGGGRRRGRRTALEGPVGGARRGAGAGRVERDVSARRRGQPGDPR</sequence>
<feature type="compositionally biased region" description="Basic residues" evidence="6">
    <location>
        <begin position="444"/>
        <end position="457"/>
    </location>
</feature>
<gene>
    <name evidence="8" type="ORF">OG442_18640</name>
</gene>
<dbReference type="CDD" id="cd14014">
    <property type="entry name" value="STKc_PknB_like"/>
    <property type="match status" value="1"/>
</dbReference>
<evidence type="ECO:0000313" key="9">
    <source>
        <dbReference type="Proteomes" id="UP001432209"/>
    </source>
</evidence>
<keyword evidence="4 5" id="KW-0067">ATP-binding</keyword>
<dbReference type="PROSITE" id="PS00107">
    <property type="entry name" value="PROTEIN_KINASE_ATP"/>
    <property type="match status" value="1"/>
</dbReference>
<dbReference type="InterPro" id="IPR011009">
    <property type="entry name" value="Kinase-like_dom_sf"/>
</dbReference>
<evidence type="ECO:0000256" key="3">
    <source>
        <dbReference type="ARBA" id="ARBA00022777"/>
    </source>
</evidence>
<feature type="compositionally biased region" description="Basic residues" evidence="6">
    <location>
        <begin position="352"/>
        <end position="374"/>
    </location>
</feature>
<dbReference type="SMART" id="SM00220">
    <property type="entry name" value="S_TKc"/>
    <property type="match status" value="1"/>
</dbReference>
<feature type="domain" description="Protein kinase" evidence="7">
    <location>
        <begin position="16"/>
        <end position="277"/>
    </location>
</feature>
<feature type="compositionally biased region" description="Gly residues" evidence="6">
    <location>
        <begin position="463"/>
        <end position="473"/>
    </location>
</feature>
<dbReference type="EMBL" id="CP109495">
    <property type="protein sequence ID" value="WUX53400.1"/>
    <property type="molecule type" value="Genomic_DNA"/>
</dbReference>
<dbReference type="GO" id="GO:0004674">
    <property type="term" value="F:protein serine/threonine kinase activity"/>
    <property type="evidence" value="ECO:0007669"/>
    <property type="project" value="UniProtKB-KW"/>
</dbReference>
<feature type="binding site" evidence="5">
    <location>
        <position position="53"/>
    </location>
    <ligand>
        <name>ATP</name>
        <dbReference type="ChEBI" id="CHEBI:30616"/>
    </ligand>
</feature>
<dbReference type="InterPro" id="IPR017441">
    <property type="entry name" value="Protein_kinase_ATP_BS"/>
</dbReference>
<protein>
    <submittedName>
        <fullName evidence="8">Serine/threonine protein kinase</fullName>
    </submittedName>
</protein>
<reference evidence="8" key="1">
    <citation type="submission" date="2022-10" db="EMBL/GenBank/DDBJ databases">
        <title>The complete genomes of actinobacterial strains from the NBC collection.</title>
        <authorList>
            <person name="Joergensen T.S."/>
            <person name="Alvarez Arevalo M."/>
            <person name="Sterndorff E.B."/>
            <person name="Faurdal D."/>
            <person name="Vuksanovic O."/>
            <person name="Mourched A.-S."/>
            <person name="Charusanti P."/>
            <person name="Shaw S."/>
            <person name="Blin K."/>
            <person name="Weber T."/>
        </authorList>
    </citation>
    <scope>NUCLEOTIDE SEQUENCE</scope>
    <source>
        <strain evidence="8">NBC_01432</strain>
    </source>
</reference>
<dbReference type="Gene3D" id="1.10.510.10">
    <property type="entry name" value="Transferase(Phosphotransferase) domain 1"/>
    <property type="match status" value="1"/>
</dbReference>
<evidence type="ECO:0000313" key="8">
    <source>
        <dbReference type="EMBL" id="WUX53400.1"/>
    </source>
</evidence>
<dbReference type="InterPro" id="IPR000719">
    <property type="entry name" value="Prot_kinase_dom"/>
</dbReference>
<feature type="compositionally biased region" description="Basic residues" evidence="6">
    <location>
        <begin position="386"/>
        <end position="401"/>
    </location>
</feature>
<dbReference type="Proteomes" id="UP001432209">
    <property type="component" value="Chromosome"/>
</dbReference>
<dbReference type="PROSITE" id="PS00108">
    <property type="entry name" value="PROTEIN_KINASE_ST"/>
    <property type="match status" value="1"/>
</dbReference>
<name>A0ABZ2A3X6_STRNV</name>
<keyword evidence="3 8" id="KW-0418">Kinase</keyword>
<dbReference type="PROSITE" id="PS50011">
    <property type="entry name" value="PROTEIN_KINASE_DOM"/>
    <property type="match status" value="1"/>
</dbReference>
<dbReference type="SUPFAM" id="SSF56112">
    <property type="entry name" value="Protein kinase-like (PK-like)"/>
    <property type="match status" value="1"/>
</dbReference>
<keyword evidence="2 5" id="KW-0547">Nucleotide-binding</keyword>
<evidence type="ECO:0000259" key="7">
    <source>
        <dbReference type="PROSITE" id="PS50011"/>
    </source>
</evidence>
<dbReference type="PANTHER" id="PTHR43289:SF34">
    <property type="entry name" value="SERINE_THREONINE-PROTEIN KINASE YBDM-RELATED"/>
    <property type="match status" value="1"/>
</dbReference>
<evidence type="ECO:0000256" key="2">
    <source>
        <dbReference type="ARBA" id="ARBA00022741"/>
    </source>
</evidence>
<dbReference type="RefSeq" id="WP_329077003.1">
    <property type="nucleotide sequence ID" value="NZ_CP109495.1"/>
</dbReference>
<feature type="region of interest" description="Disordered" evidence="6">
    <location>
        <begin position="314"/>
        <end position="419"/>
    </location>
</feature>
<keyword evidence="8" id="KW-0723">Serine/threonine-protein kinase</keyword>
<evidence type="ECO:0000256" key="4">
    <source>
        <dbReference type="ARBA" id="ARBA00022840"/>
    </source>
</evidence>
<proteinExistence type="predicted"/>
<dbReference type="Pfam" id="PF00069">
    <property type="entry name" value="Pkinase"/>
    <property type="match status" value="1"/>
</dbReference>
<feature type="region of interest" description="Disordered" evidence="6">
    <location>
        <begin position="431"/>
        <end position="492"/>
    </location>
</feature>
<keyword evidence="1" id="KW-0808">Transferase</keyword>